<protein>
    <submittedName>
        <fullName evidence="1">Uncharacterized protein</fullName>
    </submittedName>
</protein>
<sequence>MKTDKYIEIFGSIDLLKNRVDLNKKYRRALAEILAYEKGEDLDTCDPIIASNIFNEVSEILGQTSLGRKMPSNSITNDGFIYFAEKYILSTLNVISLTDIKTNFNKLDKDTIKIIKNYLINIILVSEDTINIKYQDLVNYIWEVYKLENPNLHKHVWGVSKLENPKVEEDNVNPPDALFTFINTITTATIRDASNLETLFLMKIKGISENDIKTMSKMYKYMPALFDHYFTGSNIFEK</sequence>
<reference evidence="1" key="1">
    <citation type="journal article" date="2021" name="Proc. Natl. Acad. Sci. U.S.A.">
        <title>A Catalog of Tens of Thousands of Viruses from Human Metagenomes Reveals Hidden Associations with Chronic Diseases.</title>
        <authorList>
            <person name="Tisza M.J."/>
            <person name="Buck C.B."/>
        </authorList>
    </citation>
    <scope>NUCLEOTIDE SEQUENCE</scope>
    <source>
        <strain evidence="1">CtkfK18</strain>
    </source>
</reference>
<proteinExistence type="predicted"/>
<evidence type="ECO:0000313" key="1">
    <source>
        <dbReference type="EMBL" id="DAG06041.1"/>
    </source>
</evidence>
<dbReference type="EMBL" id="BK016265">
    <property type="protein sequence ID" value="DAG06041.1"/>
    <property type="molecule type" value="Genomic_DNA"/>
</dbReference>
<organism evidence="1">
    <name type="scientific">Myoviridae sp. ctkfK18</name>
    <dbReference type="NCBI Taxonomy" id="2825165"/>
    <lineage>
        <taxon>Viruses</taxon>
        <taxon>Duplodnaviria</taxon>
        <taxon>Heunggongvirae</taxon>
        <taxon>Uroviricota</taxon>
        <taxon>Caudoviricetes</taxon>
    </lineage>
</organism>
<name>A0A8S5VGX9_9CAUD</name>
<accession>A0A8S5VGX9</accession>